<dbReference type="EMBL" id="KN838667">
    <property type="protein sequence ID" value="KIJ98506.1"/>
    <property type="molecule type" value="Genomic_DNA"/>
</dbReference>
<reference evidence="2" key="2">
    <citation type="submission" date="2015-01" db="EMBL/GenBank/DDBJ databases">
        <title>Evolutionary Origins and Diversification of the Mycorrhizal Mutualists.</title>
        <authorList>
            <consortium name="DOE Joint Genome Institute"/>
            <consortium name="Mycorrhizal Genomics Consortium"/>
            <person name="Kohler A."/>
            <person name="Kuo A."/>
            <person name="Nagy L.G."/>
            <person name="Floudas D."/>
            <person name="Copeland A."/>
            <person name="Barry K.W."/>
            <person name="Cichocki N."/>
            <person name="Veneault-Fourrey C."/>
            <person name="LaButti K."/>
            <person name="Lindquist E.A."/>
            <person name="Lipzen A."/>
            <person name="Lundell T."/>
            <person name="Morin E."/>
            <person name="Murat C."/>
            <person name="Riley R."/>
            <person name="Ohm R."/>
            <person name="Sun H."/>
            <person name="Tunlid A."/>
            <person name="Henrissat B."/>
            <person name="Grigoriev I.V."/>
            <person name="Hibbett D.S."/>
            <person name="Martin F."/>
        </authorList>
    </citation>
    <scope>NUCLEOTIDE SEQUENCE [LARGE SCALE GENOMIC DNA]</scope>
    <source>
        <strain evidence="2">LaAM-08-1</strain>
    </source>
</reference>
<sequence>MKSQKYPTRRSYKTRAKQYLVKRHTILVQRFINKLQAEVRRLQDSLEDSIVWSLQNQFSKDVRSTIKSVRKSQVGVTVMAQEDKLTKVLESLVNGSETLKWGYAELQCLLTESCEDLHALQEEV</sequence>
<dbReference type="OrthoDB" id="4088568at2759"/>
<proteinExistence type="predicted"/>
<dbReference type="HOGENOM" id="CLU_2004276_0_0_1"/>
<dbReference type="AlphaFoldDB" id="A0A0C9XLX1"/>
<dbReference type="Proteomes" id="UP000054477">
    <property type="component" value="Unassembled WGS sequence"/>
</dbReference>
<evidence type="ECO:0000313" key="1">
    <source>
        <dbReference type="EMBL" id="KIJ98506.1"/>
    </source>
</evidence>
<protein>
    <submittedName>
        <fullName evidence="1">Uncharacterized protein</fullName>
    </submittedName>
</protein>
<name>A0A0C9XLX1_9AGAR</name>
<gene>
    <name evidence="1" type="ORF">K443DRAFT_9105</name>
</gene>
<evidence type="ECO:0000313" key="2">
    <source>
        <dbReference type="Proteomes" id="UP000054477"/>
    </source>
</evidence>
<accession>A0A0C9XLX1</accession>
<organism evidence="1 2">
    <name type="scientific">Laccaria amethystina LaAM-08-1</name>
    <dbReference type="NCBI Taxonomy" id="1095629"/>
    <lineage>
        <taxon>Eukaryota</taxon>
        <taxon>Fungi</taxon>
        <taxon>Dikarya</taxon>
        <taxon>Basidiomycota</taxon>
        <taxon>Agaricomycotina</taxon>
        <taxon>Agaricomycetes</taxon>
        <taxon>Agaricomycetidae</taxon>
        <taxon>Agaricales</taxon>
        <taxon>Agaricineae</taxon>
        <taxon>Hydnangiaceae</taxon>
        <taxon>Laccaria</taxon>
    </lineage>
</organism>
<keyword evidence="2" id="KW-1185">Reference proteome</keyword>
<reference evidence="1 2" key="1">
    <citation type="submission" date="2014-04" db="EMBL/GenBank/DDBJ databases">
        <authorList>
            <consortium name="DOE Joint Genome Institute"/>
            <person name="Kuo A."/>
            <person name="Kohler A."/>
            <person name="Nagy L.G."/>
            <person name="Floudas D."/>
            <person name="Copeland A."/>
            <person name="Barry K.W."/>
            <person name="Cichocki N."/>
            <person name="Veneault-Fourrey C."/>
            <person name="LaButti K."/>
            <person name="Lindquist E.A."/>
            <person name="Lipzen A."/>
            <person name="Lundell T."/>
            <person name="Morin E."/>
            <person name="Murat C."/>
            <person name="Sun H."/>
            <person name="Tunlid A."/>
            <person name="Henrissat B."/>
            <person name="Grigoriev I.V."/>
            <person name="Hibbett D.S."/>
            <person name="Martin F."/>
            <person name="Nordberg H.P."/>
            <person name="Cantor M.N."/>
            <person name="Hua S.X."/>
        </authorList>
    </citation>
    <scope>NUCLEOTIDE SEQUENCE [LARGE SCALE GENOMIC DNA]</scope>
    <source>
        <strain evidence="1 2">LaAM-08-1</strain>
    </source>
</reference>
<dbReference type="STRING" id="1095629.A0A0C9XLX1"/>